<proteinExistence type="predicted"/>
<dbReference type="KEGG" id="dpx:DAPPUDRAFT_340275"/>
<dbReference type="InParanoid" id="E9I400"/>
<organism evidence="1 2">
    <name type="scientific">Daphnia pulex</name>
    <name type="common">Water flea</name>
    <dbReference type="NCBI Taxonomy" id="6669"/>
    <lineage>
        <taxon>Eukaryota</taxon>
        <taxon>Metazoa</taxon>
        <taxon>Ecdysozoa</taxon>
        <taxon>Arthropoda</taxon>
        <taxon>Crustacea</taxon>
        <taxon>Branchiopoda</taxon>
        <taxon>Diplostraca</taxon>
        <taxon>Cladocera</taxon>
        <taxon>Anomopoda</taxon>
        <taxon>Daphniidae</taxon>
        <taxon>Daphnia</taxon>
    </lineage>
</organism>
<evidence type="ECO:0000313" key="1">
    <source>
        <dbReference type="EMBL" id="EFX61280.1"/>
    </source>
</evidence>
<dbReference type="AlphaFoldDB" id="E9I400"/>
<name>E9I400_DAPPU</name>
<evidence type="ECO:0000313" key="2">
    <source>
        <dbReference type="Proteomes" id="UP000000305"/>
    </source>
</evidence>
<dbReference type="Proteomes" id="UP000000305">
    <property type="component" value="Unassembled WGS sequence"/>
</dbReference>
<reference evidence="1 2" key="1">
    <citation type="journal article" date="2011" name="Science">
        <title>The ecoresponsive genome of Daphnia pulex.</title>
        <authorList>
            <person name="Colbourne J.K."/>
            <person name="Pfrender M.E."/>
            <person name="Gilbert D."/>
            <person name="Thomas W.K."/>
            <person name="Tucker A."/>
            <person name="Oakley T.H."/>
            <person name="Tokishita S."/>
            <person name="Aerts A."/>
            <person name="Arnold G.J."/>
            <person name="Basu M.K."/>
            <person name="Bauer D.J."/>
            <person name="Caceres C.E."/>
            <person name="Carmel L."/>
            <person name="Casola C."/>
            <person name="Choi J.H."/>
            <person name="Detter J.C."/>
            <person name="Dong Q."/>
            <person name="Dusheyko S."/>
            <person name="Eads B.D."/>
            <person name="Frohlich T."/>
            <person name="Geiler-Samerotte K.A."/>
            <person name="Gerlach D."/>
            <person name="Hatcher P."/>
            <person name="Jogdeo S."/>
            <person name="Krijgsveld J."/>
            <person name="Kriventseva E.V."/>
            <person name="Kultz D."/>
            <person name="Laforsch C."/>
            <person name="Lindquist E."/>
            <person name="Lopez J."/>
            <person name="Manak J.R."/>
            <person name="Muller J."/>
            <person name="Pangilinan J."/>
            <person name="Patwardhan R.P."/>
            <person name="Pitluck S."/>
            <person name="Pritham E.J."/>
            <person name="Rechtsteiner A."/>
            <person name="Rho M."/>
            <person name="Rogozin I.B."/>
            <person name="Sakarya O."/>
            <person name="Salamov A."/>
            <person name="Schaack S."/>
            <person name="Shapiro H."/>
            <person name="Shiga Y."/>
            <person name="Skalitzky C."/>
            <person name="Smith Z."/>
            <person name="Souvorov A."/>
            <person name="Sung W."/>
            <person name="Tang Z."/>
            <person name="Tsuchiya D."/>
            <person name="Tu H."/>
            <person name="Vos H."/>
            <person name="Wang M."/>
            <person name="Wolf Y.I."/>
            <person name="Yamagata H."/>
            <person name="Yamada T."/>
            <person name="Ye Y."/>
            <person name="Shaw J.R."/>
            <person name="Andrews J."/>
            <person name="Crease T.J."/>
            <person name="Tang H."/>
            <person name="Lucas S.M."/>
            <person name="Robertson H.M."/>
            <person name="Bork P."/>
            <person name="Koonin E.V."/>
            <person name="Zdobnov E.M."/>
            <person name="Grigoriev I.V."/>
            <person name="Lynch M."/>
            <person name="Boore J.L."/>
        </authorList>
    </citation>
    <scope>NUCLEOTIDE SEQUENCE [LARGE SCALE GENOMIC DNA]</scope>
</reference>
<keyword evidence="2" id="KW-1185">Reference proteome</keyword>
<sequence>MRNPTHSKRQEVNGQINDACVRLIANNMARCSKPLPLMMANWFQIDQSGGKDCACAAPLVANMERPALNRMLPAMIMAARPPFQPSSSAALPLAATCRVIMNDSSPAACKVAEICSNAFNAYRRAIDDTSKAKTANAAAANCGVKSIQGNNASDATPSQGKAAFGVVSQLEIFSGFAFLCKFQTTKQLIA</sequence>
<dbReference type="HOGENOM" id="CLU_1431345_0_0_1"/>
<feature type="non-terminal residue" evidence="1">
    <location>
        <position position="190"/>
    </location>
</feature>
<dbReference type="EMBL" id="GL734831">
    <property type="protein sequence ID" value="EFX61280.1"/>
    <property type="molecule type" value="Genomic_DNA"/>
</dbReference>
<protein>
    <submittedName>
        <fullName evidence="1">Uncharacterized protein</fullName>
    </submittedName>
</protein>
<accession>E9I400</accession>
<gene>
    <name evidence="1" type="ORF">DAPPUDRAFT_340275</name>
</gene>